<reference evidence="1 2" key="1">
    <citation type="journal article" date="2022" name="Nat. Ecol. Evol.">
        <title>A masculinizing supergene underlies an exaggerated male reproductive morph in a spider.</title>
        <authorList>
            <person name="Hendrickx F."/>
            <person name="De Corte Z."/>
            <person name="Sonet G."/>
            <person name="Van Belleghem S.M."/>
            <person name="Kostlbacher S."/>
            <person name="Vangestel C."/>
        </authorList>
    </citation>
    <scope>NUCLEOTIDE SEQUENCE [LARGE SCALE GENOMIC DNA]</scope>
    <source>
        <strain evidence="1">W744_W776</strain>
    </source>
</reference>
<gene>
    <name evidence="1" type="ORF">JTE90_016391</name>
</gene>
<organism evidence="1 2">
    <name type="scientific">Oedothorax gibbosus</name>
    <dbReference type="NCBI Taxonomy" id="931172"/>
    <lineage>
        <taxon>Eukaryota</taxon>
        <taxon>Metazoa</taxon>
        <taxon>Ecdysozoa</taxon>
        <taxon>Arthropoda</taxon>
        <taxon>Chelicerata</taxon>
        <taxon>Arachnida</taxon>
        <taxon>Araneae</taxon>
        <taxon>Araneomorphae</taxon>
        <taxon>Entelegynae</taxon>
        <taxon>Araneoidea</taxon>
        <taxon>Linyphiidae</taxon>
        <taxon>Erigoninae</taxon>
        <taxon>Oedothorax</taxon>
    </lineage>
</organism>
<proteinExistence type="predicted"/>
<protein>
    <submittedName>
        <fullName evidence="1">Uncharacterized protein</fullName>
    </submittedName>
</protein>
<keyword evidence="2" id="KW-1185">Reference proteome</keyword>
<dbReference type="Proteomes" id="UP000827092">
    <property type="component" value="Unassembled WGS sequence"/>
</dbReference>
<dbReference type="EMBL" id="JAFNEN010003842">
    <property type="protein sequence ID" value="KAG8171557.1"/>
    <property type="molecule type" value="Genomic_DNA"/>
</dbReference>
<evidence type="ECO:0000313" key="1">
    <source>
        <dbReference type="EMBL" id="KAG8171557.1"/>
    </source>
</evidence>
<accession>A0AAV6TIF2</accession>
<evidence type="ECO:0000313" key="2">
    <source>
        <dbReference type="Proteomes" id="UP000827092"/>
    </source>
</evidence>
<comment type="caution">
    <text evidence="1">The sequence shown here is derived from an EMBL/GenBank/DDBJ whole genome shotgun (WGS) entry which is preliminary data.</text>
</comment>
<dbReference type="AlphaFoldDB" id="A0AAV6TIF2"/>
<name>A0AAV6TIF2_9ARAC</name>
<sequence length="206" mass="23509">MSGDHKILETTRKTFVPPRTPAFLEPPCGKRGKNLRRPRWKATFPWERILGRKNFFFSAGGTVFETGPDPVPQNLHGGTKKTPGKCCLRSKGCGETRSENDILLAGCEKDPKPRNFEVVRKGIWGKGFKKSGRNKREFFGRGFFQRVCGEKELPKSGGEESVKKFLWKGFPPKIRKKRAKEIDWGKRGEVKTWGETIRHHPAEETI</sequence>